<dbReference type="FunFam" id="3.40.50.10860:FF:000005">
    <property type="entry name" value="C-1-tetrahydrofolate synthase, cytoplasmic, putative"/>
    <property type="match status" value="1"/>
</dbReference>
<dbReference type="EMBL" id="LSYS01006159">
    <property type="protein sequence ID" value="OPJ75995.1"/>
    <property type="molecule type" value="Genomic_DNA"/>
</dbReference>
<evidence type="ECO:0000256" key="7">
    <source>
        <dbReference type="ARBA" id="ARBA00036357"/>
    </source>
</evidence>
<dbReference type="GO" id="GO:0004488">
    <property type="term" value="F:methylenetetrahydrofolate dehydrogenase (NADP+) activity"/>
    <property type="evidence" value="ECO:0007669"/>
    <property type="project" value="InterPro"/>
</dbReference>
<reference evidence="11 12" key="1">
    <citation type="submission" date="2016-02" db="EMBL/GenBank/DDBJ databases">
        <title>Band-tailed pigeon sequencing and assembly.</title>
        <authorList>
            <person name="Soares A.E."/>
            <person name="Novak B.J."/>
            <person name="Rice E.S."/>
            <person name="O'Connell B."/>
            <person name="Chang D."/>
            <person name="Weber S."/>
            <person name="Shapiro B."/>
        </authorList>
    </citation>
    <scope>NUCLEOTIDE SEQUENCE [LARGE SCALE GENOMIC DNA]</scope>
    <source>
        <strain evidence="11">BTP2013</strain>
        <tissue evidence="11">Blood</tissue>
    </source>
</reference>
<comment type="catalytic activity">
    <reaction evidence="7">
        <text>(6R)-5,10-methenyltetrahydrofolate + H2O = (6R)-10-formyltetrahydrofolate + H(+)</text>
        <dbReference type="Rhea" id="RHEA:23700"/>
        <dbReference type="ChEBI" id="CHEBI:15377"/>
        <dbReference type="ChEBI" id="CHEBI:15378"/>
        <dbReference type="ChEBI" id="CHEBI:57455"/>
        <dbReference type="ChEBI" id="CHEBI:195366"/>
        <dbReference type="EC" id="3.5.4.9"/>
    </reaction>
</comment>
<dbReference type="GO" id="GO:0004487">
    <property type="term" value="F:methylenetetrahydrofolate dehydrogenase (NAD+) activity"/>
    <property type="evidence" value="ECO:0007669"/>
    <property type="project" value="TreeGrafter"/>
</dbReference>
<feature type="transmembrane region" description="Helical" evidence="9">
    <location>
        <begin position="418"/>
        <end position="435"/>
    </location>
</feature>
<dbReference type="InterPro" id="IPR046346">
    <property type="entry name" value="Aminoacid_DH-like_N_sf"/>
</dbReference>
<comment type="subunit">
    <text evidence="1">Homodimer.</text>
</comment>
<organism evidence="11 12">
    <name type="scientific">Patagioenas fasciata monilis</name>
    <dbReference type="NCBI Taxonomy" id="372326"/>
    <lineage>
        <taxon>Eukaryota</taxon>
        <taxon>Metazoa</taxon>
        <taxon>Chordata</taxon>
        <taxon>Craniata</taxon>
        <taxon>Vertebrata</taxon>
        <taxon>Euteleostomi</taxon>
        <taxon>Archelosauria</taxon>
        <taxon>Archosauria</taxon>
        <taxon>Dinosauria</taxon>
        <taxon>Saurischia</taxon>
        <taxon>Theropoda</taxon>
        <taxon>Coelurosauria</taxon>
        <taxon>Aves</taxon>
        <taxon>Neognathae</taxon>
        <taxon>Neoaves</taxon>
        <taxon>Columbimorphae</taxon>
        <taxon>Columbiformes</taxon>
        <taxon>Columbidae</taxon>
        <taxon>Patagioenas</taxon>
    </lineage>
</organism>
<dbReference type="GO" id="GO:0035999">
    <property type="term" value="P:tetrahydrofolate interconversion"/>
    <property type="evidence" value="ECO:0007669"/>
    <property type="project" value="TreeGrafter"/>
</dbReference>
<keyword evidence="5" id="KW-0560">Oxidoreductase</keyword>
<dbReference type="PROSITE" id="PS00022">
    <property type="entry name" value="EGF_1"/>
    <property type="match status" value="1"/>
</dbReference>
<dbReference type="GO" id="GO:0005739">
    <property type="term" value="C:mitochondrion"/>
    <property type="evidence" value="ECO:0007669"/>
    <property type="project" value="TreeGrafter"/>
</dbReference>
<proteinExistence type="inferred from homology"/>
<dbReference type="FunFam" id="3.40.50.720:FF:000070">
    <property type="entry name" value="probable bifunctional methylenetetrahydrofolate dehydrogenase/cyclohydrolase 2"/>
    <property type="match status" value="1"/>
</dbReference>
<dbReference type="SUPFAM" id="SSF57196">
    <property type="entry name" value="EGF/Laminin"/>
    <property type="match status" value="1"/>
</dbReference>
<dbReference type="InterPro" id="IPR020630">
    <property type="entry name" value="THF_DH/CycHdrlase_cat_dom"/>
</dbReference>
<dbReference type="InterPro" id="IPR000742">
    <property type="entry name" value="EGF"/>
</dbReference>
<dbReference type="AlphaFoldDB" id="A0A1V4JVB0"/>
<evidence type="ECO:0000256" key="9">
    <source>
        <dbReference type="SAM" id="Phobius"/>
    </source>
</evidence>
<evidence type="ECO:0000256" key="8">
    <source>
        <dbReference type="PROSITE-ProRule" id="PRU00076"/>
    </source>
</evidence>
<keyword evidence="8" id="KW-0245">EGF-like domain</keyword>
<gene>
    <name evidence="11" type="primary">MTHFD2L</name>
    <name evidence="11" type="ORF">AV530_012108</name>
</gene>
<evidence type="ECO:0000256" key="1">
    <source>
        <dbReference type="ARBA" id="ARBA00011738"/>
    </source>
</evidence>
<name>A0A1V4JVB0_PATFA</name>
<evidence type="ECO:0000256" key="3">
    <source>
        <dbReference type="ARBA" id="ARBA00022563"/>
    </source>
</evidence>
<dbReference type="STRING" id="372326.A0A1V4JVB0"/>
<keyword evidence="4 11" id="KW-0378">Hydrolase</keyword>
<dbReference type="PROSITE" id="PS01186">
    <property type="entry name" value="EGF_2"/>
    <property type="match status" value="1"/>
</dbReference>
<dbReference type="HAMAP" id="MF_01576">
    <property type="entry name" value="THF_DHG_CYH"/>
    <property type="match status" value="1"/>
</dbReference>
<dbReference type="Gene3D" id="3.40.50.720">
    <property type="entry name" value="NAD(P)-binding Rossmann-like Domain"/>
    <property type="match status" value="1"/>
</dbReference>
<dbReference type="SUPFAM" id="SSF51735">
    <property type="entry name" value="NAD(P)-binding Rossmann-fold domains"/>
    <property type="match status" value="1"/>
</dbReference>
<feature type="disulfide bond" evidence="8">
    <location>
        <begin position="350"/>
        <end position="359"/>
    </location>
</feature>
<dbReference type="CDD" id="cd01080">
    <property type="entry name" value="NAD_bind_m-THF_DH_Cyclohyd"/>
    <property type="match status" value="1"/>
</dbReference>
<keyword evidence="6" id="KW-0511">Multifunctional enzyme</keyword>
<dbReference type="OrthoDB" id="5126881at2759"/>
<dbReference type="Pfam" id="PF00763">
    <property type="entry name" value="THF_DHG_CYH"/>
    <property type="match status" value="1"/>
</dbReference>
<dbReference type="SUPFAM" id="SSF53223">
    <property type="entry name" value="Aminoacid dehydrogenase-like, N-terminal domain"/>
    <property type="match status" value="1"/>
</dbReference>
<evidence type="ECO:0000313" key="12">
    <source>
        <dbReference type="Proteomes" id="UP000190648"/>
    </source>
</evidence>
<dbReference type="EC" id="3.5.4.9" evidence="2"/>
<feature type="transmembrane region" description="Helical" evidence="9">
    <location>
        <begin position="375"/>
        <end position="397"/>
    </location>
</feature>
<keyword evidence="12" id="KW-1185">Reference proteome</keyword>
<dbReference type="PROSITE" id="PS50026">
    <property type="entry name" value="EGF_3"/>
    <property type="match status" value="1"/>
</dbReference>
<comment type="caution">
    <text evidence="8">Lacks conserved residue(s) required for the propagation of feature annotation.</text>
</comment>
<evidence type="ECO:0000256" key="5">
    <source>
        <dbReference type="ARBA" id="ARBA00023002"/>
    </source>
</evidence>
<dbReference type="PRINTS" id="PR00085">
    <property type="entry name" value="THFDHDRGNASE"/>
</dbReference>
<dbReference type="Proteomes" id="UP000190648">
    <property type="component" value="Unassembled WGS sequence"/>
</dbReference>
<keyword evidence="9" id="KW-0472">Membrane</keyword>
<dbReference type="InterPro" id="IPR020867">
    <property type="entry name" value="THF_DH/CycHdrlase_CS"/>
</dbReference>
<evidence type="ECO:0000256" key="6">
    <source>
        <dbReference type="ARBA" id="ARBA00023268"/>
    </source>
</evidence>
<keyword evidence="9" id="KW-1133">Transmembrane helix</keyword>
<dbReference type="InterPro" id="IPR036291">
    <property type="entry name" value="NAD(P)-bd_dom_sf"/>
</dbReference>
<dbReference type="PANTHER" id="PTHR48099">
    <property type="entry name" value="C-1-TETRAHYDROFOLATE SYNTHASE, CYTOPLASMIC-RELATED"/>
    <property type="match status" value="1"/>
</dbReference>
<dbReference type="Pfam" id="PF02882">
    <property type="entry name" value="THF_DHG_CYH_C"/>
    <property type="match status" value="1"/>
</dbReference>
<comment type="caution">
    <text evidence="11">The sequence shown here is derived from an EMBL/GenBank/DDBJ whole genome shotgun (WGS) entry which is preliminary data.</text>
</comment>
<evidence type="ECO:0000313" key="11">
    <source>
        <dbReference type="EMBL" id="OPJ75995.1"/>
    </source>
</evidence>
<feature type="domain" description="EGF-like" evidence="10">
    <location>
        <begin position="320"/>
        <end position="360"/>
    </location>
</feature>
<dbReference type="GO" id="GO:0004477">
    <property type="term" value="F:methenyltetrahydrofolate cyclohydrolase activity"/>
    <property type="evidence" value="ECO:0007669"/>
    <property type="project" value="UniProtKB-EC"/>
</dbReference>
<sequence>MAAAAVVLSSSALRPGLAPLRRWRAHSLPAPWVDYSASSSPRSASSDEATIISGTKLAKQVLKEIQRDVESWISFGNKRPHLTVILVGDNPASHIYVRNKIKAAAAVGISSEVILRPKDISQEELLDMMVKLNKDSTVSGILVQLPLPDHIDERTVCNAITLEKDVDGFHIMNIGRLCLDQPSIIPATASAVWEIIKRTGIQTFGKNVVVAGRSKNVGMPISMLLHTDGEHERPGGDATVTITHRYTPKEQLKIHTQLADIVIVAAGIPKLITADMVKEGAAVIDVGINYIHNTLSGKTKLVGDVDFEVDYTEPPKLLKLMQTCLEEHYSYCINGLCAFHSELRKPICKCLAGYNGERCEHLTLNLYAHNSYERYIAVGIGIGILTSGILAIIYCYVKKRCRKLKSPYKVCMALAQHLLDMGSFICLLFVAVQALKLGELAFIIVVDTGREGRGAAGKGEKANAAGGLLNGTLFLPCTDEQDMEPSCDGGSVPPEAAWIGAVPSGEGVCEAASTTPAHSPQEEAICEEDRSLDHRRYKSLTPHVHWVTYYKQSWVQQ</sequence>
<protein>
    <recommendedName>
        <fullName evidence="2">methenyltetrahydrofolate cyclohydrolase</fullName>
        <ecNumber evidence="2">3.5.4.9</ecNumber>
    </recommendedName>
</protein>
<dbReference type="FunFam" id="2.10.25.10:FF:000641">
    <property type="entry name" value="epigen isoform X4"/>
    <property type="match status" value="1"/>
</dbReference>
<dbReference type="PANTHER" id="PTHR48099:SF7">
    <property type="entry name" value="BIFUNCTIONAL METHYLENETETRAHYDROFOLATE DEHYDROGENASE_CYCLOHYDROLASE 2, MITOCHONDRIAL"/>
    <property type="match status" value="1"/>
</dbReference>
<dbReference type="InterPro" id="IPR000672">
    <property type="entry name" value="THF_DH/CycHdrlase"/>
</dbReference>
<keyword evidence="3" id="KW-0554">One-carbon metabolism</keyword>
<dbReference type="InterPro" id="IPR020631">
    <property type="entry name" value="THF_DH/CycHdrlase_NAD-bd_dom"/>
</dbReference>
<dbReference type="Gene3D" id="2.10.25.10">
    <property type="entry name" value="Laminin"/>
    <property type="match status" value="1"/>
</dbReference>
<evidence type="ECO:0000256" key="4">
    <source>
        <dbReference type="ARBA" id="ARBA00022801"/>
    </source>
</evidence>
<keyword evidence="9" id="KW-0812">Transmembrane</keyword>
<accession>A0A1V4JVB0</accession>
<keyword evidence="8" id="KW-1015">Disulfide bond</keyword>
<evidence type="ECO:0000256" key="2">
    <source>
        <dbReference type="ARBA" id="ARBA00012776"/>
    </source>
</evidence>
<dbReference type="PROSITE" id="PS00766">
    <property type="entry name" value="THF_DHG_CYH_1"/>
    <property type="match status" value="1"/>
</dbReference>
<evidence type="ECO:0000259" key="10">
    <source>
        <dbReference type="PROSITE" id="PS50026"/>
    </source>
</evidence>
<dbReference type="Gene3D" id="3.40.50.10860">
    <property type="entry name" value="Leucine Dehydrogenase, chain A, domain 1"/>
    <property type="match status" value="1"/>
</dbReference>